<keyword evidence="1" id="KW-0812">Transmembrane</keyword>
<dbReference type="Proteomes" id="UP001139648">
    <property type="component" value="Unassembled WGS sequence"/>
</dbReference>
<keyword evidence="3" id="KW-1185">Reference proteome</keyword>
<sequence>MSRDPALSGVRRLRWRLAAVSLTLATPTAVHLTMGLSWVWTPSMPLPLLRAVTAAGLLDAWLLVDLLTASGVLGAAAVAMLAAKERGLGVLVIAGVSAASLTAALSGGGWLPATYGLAYAASAAIMARR</sequence>
<proteinExistence type="predicted"/>
<reference evidence="2" key="1">
    <citation type="submission" date="2022-06" db="EMBL/GenBank/DDBJ databases">
        <title>Sequencing the genomes of 1000 actinobacteria strains.</title>
        <authorList>
            <person name="Klenk H.-P."/>
        </authorList>
    </citation>
    <scope>NUCLEOTIDE SEQUENCE</scope>
    <source>
        <strain evidence="2">DSM 46694</strain>
    </source>
</reference>
<feature type="transmembrane region" description="Helical" evidence="1">
    <location>
        <begin position="88"/>
        <end position="104"/>
    </location>
</feature>
<protein>
    <submittedName>
        <fullName evidence="2">Uncharacterized protein</fullName>
    </submittedName>
</protein>
<dbReference type="EMBL" id="JAMZEB010000001">
    <property type="protein sequence ID" value="MCP2353543.1"/>
    <property type="molecule type" value="Genomic_DNA"/>
</dbReference>
<dbReference type="AlphaFoldDB" id="A0A9X2JY91"/>
<accession>A0A9X2JY91</accession>
<keyword evidence="1" id="KW-1133">Transmembrane helix</keyword>
<dbReference type="RefSeq" id="WP_253740085.1">
    <property type="nucleotide sequence ID" value="NZ_BAABKA010000077.1"/>
</dbReference>
<comment type="caution">
    <text evidence="2">The sequence shown here is derived from an EMBL/GenBank/DDBJ whole genome shotgun (WGS) entry which is preliminary data.</text>
</comment>
<gene>
    <name evidence="2" type="ORF">HD597_000563</name>
</gene>
<feature type="transmembrane region" description="Helical" evidence="1">
    <location>
        <begin position="60"/>
        <end position="81"/>
    </location>
</feature>
<keyword evidence="1" id="KW-0472">Membrane</keyword>
<feature type="transmembrane region" description="Helical" evidence="1">
    <location>
        <begin position="20"/>
        <end position="40"/>
    </location>
</feature>
<name>A0A9X2JY91_9ACTN</name>
<evidence type="ECO:0000313" key="2">
    <source>
        <dbReference type="EMBL" id="MCP2353543.1"/>
    </source>
</evidence>
<organism evidence="2 3">
    <name type="scientific">Nonomuraea thailandensis</name>
    <dbReference type="NCBI Taxonomy" id="1188745"/>
    <lineage>
        <taxon>Bacteria</taxon>
        <taxon>Bacillati</taxon>
        <taxon>Actinomycetota</taxon>
        <taxon>Actinomycetes</taxon>
        <taxon>Streptosporangiales</taxon>
        <taxon>Streptosporangiaceae</taxon>
        <taxon>Nonomuraea</taxon>
    </lineage>
</organism>
<evidence type="ECO:0000256" key="1">
    <source>
        <dbReference type="SAM" id="Phobius"/>
    </source>
</evidence>
<evidence type="ECO:0000313" key="3">
    <source>
        <dbReference type="Proteomes" id="UP001139648"/>
    </source>
</evidence>